<dbReference type="AlphaFoldDB" id="A0A3A4NLR2"/>
<name>A0A3A4NLR2_ABYX5</name>
<evidence type="ECO:0000256" key="2">
    <source>
        <dbReference type="SAM" id="Phobius"/>
    </source>
</evidence>
<accession>A0A3A4NLR2</accession>
<evidence type="ECO:0000256" key="1">
    <source>
        <dbReference type="SAM" id="MobiDB-lite"/>
    </source>
</evidence>
<dbReference type="PANTHER" id="PTHR12147">
    <property type="entry name" value="METALLOPEPTIDASE M28 FAMILY MEMBER"/>
    <property type="match status" value="1"/>
</dbReference>
<dbReference type="Proteomes" id="UP000265882">
    <property type="component" value="Unassembled WGS sequence"/>
</dbReference>
<proteinExistence type="predicted"/>
<comment type="caution">
    <text evidence="4">The sequence shown here is derived from an EMBL/GenBank/DDBJ whole genome shotgun (WGS) entry which is preliminary data.</text>
</comment>
<dbReference type="InterPro" id="IPR007484">
    <property type="entry name" value="Peptidase_M28"/>
</dbReference>
<dbReference type="EMBL" id="QZKU01000128">
    <property type="protein sequence ID" value="RJP16121.1"/>
    <property type="molecule type" value="Genomic_DNA"/>
</dbReference>
<dbReference type="InterPro" id="IPR045175">
    <property type="entry name" value="M28_fam"/>
</dbReference>
<dbReference type="SUPFAM" id="SSF53187">
    <property type="entry name" value="Zn-dependent exopeptidases"/>
    <property type="match status" value="1"/>
</dbReference>
<evidence type="ECO:0000259" key="3">
    <source>
        <dbReference type="Pfam" id="PF04389"/>
    </source>
</evidence>
<feature type="domain" description="Peptidase M28" evidence="3">
    <location>
        <begin position="229"/>
        <end position="392"/>
    </location>
</feature>
<organism evidence="4 5">
    <name type="scientific">Abyssobacteria bacterium (strain SURF_5)</name>
    <dbReference type="NCBI Taxonomy" id="2093360"/>
    <lineage>
        <taxon>Bacteria</taxon>
        <taxon>Pseudomonadati</taxon>
        <taxon>Candidatus Hydrogenedentota</taxon>
        <taxon>Candidatus Abyssobacteria</taxon>
    </lineage>
</organism>
<feature type="transmembrane region" description="Helical" evidence="2">
    <location>
        <begin position="165"/>
        <end position="190"/>
    </location>
</feature>
<dbReference type="Gene3D" id="3.40.630.10">
    <property type="entry name" value="Zn peptidases"/>
    <property type="match status" value="1"/>
</dbReference>
<feature type="region of interest" description="Disordered" evidence="1">
    <location>
        <begin position="402"/>
        <end position="421"/>
    </location>
</feature>
<protein>
    <submittedName>
        <fullName evidence="4">M28 family peptidase</fullName>
    </submittedName>
</protein>
<dbReference type="PANTHER" id="PTHR12147:SF26">
    <property type="entry name" value="PEPTIDASE M28 DOMAIN-CONTAINING PROTEIN"/>
    <property type="match status" value="1"/>
</dbReference>
<feature type="compositionally biased region" description="Basic and acidic residues" evidence="1">
    <location>
        <begin position="412"/>
        <end position="421"/>
    </location>
</feature>
<evidence type="ECO:0000313" key="4">
    <source>
        <dbReference type="EMBL" id="RJP16121.1"/>
    </source>
</evidence>
<evidence type="ECO:0000313" key="5">
    <source>
        <dbReference type="Proteomes" id="UP000265882"/>
    </source>
</evidence>
<keyword evidence="2" id="KW-1133">Transmembrane helix</keyword>
<reference evidence="4 5" key="1">
    <citation type="journal article" date="2017" name="ISME J.">
        <title>Energy and carbon metabolisms in a deep terrestrial subsurface fluid microbial community.</title>
        <authorList>
            <person name="Momper L."/>
            <person name="Jungbluth S.P."/>
            <person name="Lee M.D."/>
            <person name="Amend J.P."/>
        </authorList>
    </citation>
    <scope>NUCLEOTIDE SEQUENCE [LARGE SCALE GENOMIC DNA]</scope>
    <source>
        <strain evidence="4">SURF_5</strain>
    </source>
</reference>
<feature type="transmembrane region" description="Helical" evidence="2">
    <location>
        <begin position="202"/>
        <end position="221"/>
    </location>
</feature>
<dbReference type="GO" id="GO:0006508">
    <property type="term" value="P:proteolysis"/>
    <property type="evidence" value="ECO:0007669"/>
    <property type="project" value="InterPro"/>
</dbReference>
<feature type="transmembrane region" description="Helical" evidence="2">
    <location>
        <begin position="78"/>
        <end position="108"/>
    </location>
</feature>
<keyword evidence="2" id="KW-0812">Transmembrane</keyword>
<keyword evidence="2" id="KW-0472">Membrane</keyword>
<gene>
    <name evidence="4" type="ORF">C4520_19085</name>
</gene>
<dbReference type="GO" id="GO:0008235">
    <property type="term" value="F:metalloexopeptidase activity"/>
    <property type="evidence" value="ECO:0007669"/>
    <property type="project" value="InterPro"/>
</dbReference>
<sequence>MNAVASNAGVANAATDFSIKRFVENICFRFGPRLPGTAAEAKTARFLAQALREYCDEVVIDEHRFSPRSFDWGATFHLMIYLVALVAYVIVPPMSLALVLLSISIFFLSRLKGYEILEQFFPQEKTQNVVGKIKSRGQPRQVLILSAHHDSAYYMPFLEKRSRKIFLPVFFFILLAHGILFIAAGVRMVASPFPVFGSLSGYLYGIAVVAGILFFIFRLFLFKNVAVLGANDNLASVGVLVAAARYCAANRPGHIECWFVSFGAEEVGLRGSKRFTRKHWHELEKSMVINLEMVGAGTLMVVAGERMAGARHSPVVVSLIVDAAKACGIEMSTFVGIFGETDASSFSRMGIQAATIAAFGEDGVPPNWHLLTDTPENIDEDHLQNALRVCLKCIHLLDHPEEHSAAGAGSSEESKLMVRNE</sequence>
<dbReference type="Pfam" id="PF04389">
    <property type="entry name" value="Peptidase_M28"/>
    <property type="match status" value="1"/>
</dbReference>